<keyword evidence="2" id="KW-0472">Membrane</keyword>
<proteinExistence type="predicted"/>
<organism evidence="3 4">
    <name type="scientific">Macrostomum lignano</name>
    <dbReference type="NCBI Taxonomy" id="282301"/>
    <lineage>
        <taxon>Eukaryota</taxon>
        <taxon>Metazoa</taxon>
        <taxon>Spiralia</taxon>
        <taxon>Lophotrochozoa</taxon>
        <taxon>Platyhelminthes</taxon>
        <taxon>Rhabditophora</taxon>
        <taxon>Macrostomorpha</taxon>
        <taxon>Macrostomida</taxon>
        <taxon>Macrostomidae</taxon>
        <taxon>Macrostomum</taxon>
    </lineage>
</organism>
<feature type="compositionally biased region" description="Basic and acidic residues" evidence="1">
    <location>
        <begin position="40"/>
        <end position="53"/>
    </location>
</feature>
<dbReference type="Proteomes" id="UP000095280">
    <property type="component" value="Unplaced"/>
</dbReference>
<feature type="region of interest" description="Disordered" evidence="1">
    <location>
        <begin position="29"/>
        <end position="53"/>
    </location>
</feature>
<evidence type="ECO:0000256" key="2">
    <source>
        <dbReference type="SAM" id="Phobius"/>
    </source>
</evidence>
<sequence>NNQHRCQYVHRNLRHQRLAPVWNEKRRSAAFPPAATRPAVGRESRGSASRTRHDCAPERQALIYYKAGHNRGAPPFSLRRIEMDSFELETNRPSTGKIRWQPCLLAAAARVTKTNRSGSVVLCAERDGRETRRRQRQVWNRMVDVIIKEKLDYDTIRMAKEVHLFIFEIAFGANRVKEAQPPGSAVALVAGGEIRDARGSSQLLDGLCASTFPTARRQSSPILDLSTSSLTDPGAGRERVGALLPHCLPAATPADASPIKLAARKVEDVNDSPPVPVESPISVWAPEGDIAMRPLLTRLNKYIRDADRREAAAIVSLDIDTGRLTPRIVFDGATWYAYNFARGGQRSRTAAARSSTKHQASGLRRVRRQRNKTPPVFLKPEYVFFQHQRELPARSLRRAELKLSTPTRRQGNVRQCTQPRARTSRSRIAAPAELRANLDRETQAEYSFHVLAIDQPAMESQPDGHLLSPSPAARRRQRQRARLVTSPPHYPAVFHLRQREPGVRVGRVRAEDSRQHSSRRLGRPRIRAGELGGARPCGSAWTAPPAWCWLASRCAATPVRSFSCVCAHCDTRQRRALLARRGLYRVLVETDDVAVVGVGNWRSISESDIRNHPQAQPPSHVGGGGFGSVGASETVIACLSAMLLLLGAAVVIIVCVLAQARSTNAGGHQTLLKMSWRPGAALAAASLCDGASSLDAGQFVTESYQDYPDWAEDDFDASKSNGMRLKLPGTAVYTAHRRATTDRNAGSRYYTTSPAIGSNSEYQSLDAPRLRFPWQPVGSAEAPARLLHLGGLRANPELADSGAAAGSATLPRNFRRRADHND</sequence>
<name>A0A1I8FKA5_9PLAT</name>
<keyword evidence="3" id="KW-1185">Reference proteome</keyword>
<evidence type="ECO:0000313" key="3">
    <source>
        <dbReference type="Proteomes" id="UP000095280"/>
    </source>
</evidence>
<feature type="compositionally biased region" description="Basic residues" evidence="1">
    <location>
        <begin position="813"/>
        <end position="822"/>
    </location>
</feature>
<keyword evidence="2" id="KW-0812">Transmembrane</keyword>
<accession>A0A1I8FKA5</accession>
<feature type="region of interest" description="Disordered" evidence="1">
    <location>
        <begin position="797"/>
        <end position="822"/>
    </location>
</feature>
<protein>
    <submittedName>
        <fullName evidence="4">ANK_REP_REGION domain-containing protein</fullName>
    </submittedName>
</protein>
<dbReference type="AlphaFoldDB" id="A0A1I8FKA5"/>
<evidence type="ECO:0000256" key="1">
    <source>
        <dbReference type="SAM" id="MobiDB-lite"/>
    </source>
</evidence>
<feature type="compositionally biased region" description="Polar residues" evidence="1">
    <location>
        <begin position="406"/>
        <end position="421"/>
    </location>
</feature>
<dbReference type="WBParaSite" id="maker-unitig_38412-snap-gene-0.2-mRNA-1">
    <property type="protein sequence ID" value="maker-unitig_38412-snap-gene-0.2-mRNA-1"/>
    <property type="gene ID" value="maker-unitig_38412-snap-gene-0.2"/>
</dbReference>
<evidence type="ECO:0000313" key="4">
    <source>
        <dbReference type="WBParaSite" id="maker-unitig_38412-snap-gene-0.2-mRNA-1"/>
    </source>
</evidence>
<feature type="transmembrane region" description="Helical" evidence="2">
    <location>
        <begin position="634"/>
        <end position="658"/>
    </location>
</feature>
<reference evidence="4" key="1">
    <citation type="submission" date="2016-11" db="UniProtKB">
        <authorList>
            <consortium name="WormBaseParasite"/>
        </authorList>
    </citation>
    <scope>IDENTIFICATION</scope>
</reference>
<keyword evidence="2" id="KW-1133">Transmembrane helix</keyword>
<feature type="region of interest" description="Disordered" evidence="1">
    <location>
        <begin position="406"/>
        <end position="427"/>
    </location>
</feature>